<dbReference type="PANTHER" id="PTHR21137">
    <property type="entry name" value="ODORANT RECEPTOR"/>
    <property type="match status" value="1"/>
</dbReference>
<organism evidence="11 12">
    <name type="scientific">Fopius arisanus</name>
    <dbReference type="NCBI Taxonomy" id="64838"/>
    <lineage>
        <taxon>Eukaryota</taxon>
        <taxon>Metazoa</taxon>
        <taxon>Ecdysozoa</taxon>
        <taxon>Arthropoda</taxon>
        <taxon>Hexapoda</taxon>
        <taxon>Insecta</taxon>
        <taxon>Pterygota</taxon>
        <taxon>Neoptera</taxon>
        <taxon>Endopterygota</taxon>
        <taxon>Hymenoptera</taxon>
        <taxon>Apocrita</taxon>
        <taxon>Ichneumonoidea</taxon>
        <taxon>Braconidae</taxon>
        <taxon>Opiinae</taxon>
        <taxon>Fopius</taxon>
    </lineage>
</organism>
<keyword evidence="8 10" id="KW-0675">Receptor</keyword>
<dbReference type="GeneID" id="105265695"/>
<comment type="similarity">
    <text evidence="10">Belongs to the insect chemoreceptor superfamily. Heteromeric odorant receptor channel (TC 1.A.69) family.</text>
</comment>
<reference evidence="12" key="1">
    <citation type="submission" date="2025-08" db="UniProtKB">
        <authorList>
            <consortium name="RefSeq"/>
        </authorList>
    </citation>
    <scope>IDENTIFICATION</scope>
    <source>
        <strain evidence="12">USDA-PBARC FA_bdor</strain>
        <tissue evidence="12">Whole organism</tissue>
    </source>
</reference>
<comment type="caution">
    <text evidence="10">Lacks conserved residue(s) required for the propagation of feature annotation.</text>
</comment>
<accession>A0A9R1TYS0</accession>
<evidence type="ECO:0000256" key="3">
    <source>
        <dbReference type="ARBA" id="ARBA00022606"/>
    </source>
</evidence>
<keyword evidence="3 10" id="KW-0716">Sensory transduction</keyword>
<gene>
    <name evidence="12" type="primary">LOC105265695</name>
</gene>
<dbReference type="RefSeq" id="XP_011301634.1">
    <property type="nucleotide sequence ID" value="XM_011303332.1"/>
</dbReference>
<dbReference type="Proteomes" id="UP000694866">
    <property type="component" value="Unplaced"/>
</dbReference>
<evidence type="ECO:0000256" key="2">
    <source>
        <dbReference type="ARBA" id="ARBA00022475"/>
    </source>
</evidence>
<evidence type="ECO:0000256" key="9">
    <source>
        <dbReference type="ARBA" id="ARBA00023224"/>
    </source>
</evidence>
<feature type="transmembrane region" description="Helical" evidence="10">
    <location>
        <begin position="175"/>
        <end position="197"/>
    </location>
</feature>
<evidence type="ECO:0000256" key="1">
    <source>
        <dbReference type="ARBA" id="ARBA00004651"/>
    </source>
</evidence>
<dbReference type="GO" id="GO:0007165">
    <property type="term" value="P:signal transduction"/>
    <property type="evidence" value="ECO:0007669"/>
    <property type="project" value="UniProtKB-KW"/>
</dbReference>
<protein>
    <recommendedName>
        <fullName evidence="10">Odorant receptor</fullName>
    </recommendedName>
</protein>
<comment type="subcellular location">
    <subcellularLocation>
        <location evidence="1 10">Cell membrane</location>
        <topology evidence="1 10">Multi-pass membrane protein</topology>
    </subcellularLocation>
</comment>
<evidence type="ECO:0000256" key="7">
    <source>
        <dbReference type="ARBA" id="ARBA00023136"/>
    </source>
</evidence>
<evidence type="ECO:0000256" key="5">
    <source>
        <dbReference type="ARBA" id="ARBA00022725"/>
    </source>
</evidence>
<keyword evidence="9 10" id="KW-0807">Transducer</keyword>
<evidence type="ECO:0000313" key="12">
    <source>
        <dbReference type="RefSeq" id="XP_011301634.1"/>
    </source>
</evidence>
<keyword evidence="4 10" id="KW-0812">Transmembrane</keyword>
<dbReference type="PANTHER" id="PTHR21137:SF35">
    <property type="entry name" value="ODORANT RECEPTOR 19A-RELATED"/>
    <property type="match status" value="1"/>
</dbReference>
<dbReference type="GO" id="GO:0005886">
    <property type="term" value="C:plasma membrane"/>
    <property type="evidence" value="ECO:0007669"/>
    <property type="project" value="UniProtKB-SubCell"/>
</dbReference>
<dbReference type="InterPro" id="IPR004117">
    <property type="entry name" value="7tm6_olfct_rcpt"/>
</dbReference>
<name>A0A9R1TYS0_9HYME</name>
<keyword evidence="7 10" id="KW-0472">Membrane</keyword>
<evidence type="ECO:0000256" key="4">
    <source>
        <dbReference type="ARBA" id="ARBA00022692"/>
    </source>
</evidence>
<proteinExistence type="inferred from homology"/>
<evidence type="ECO:0000313" key="11">
    <source>
        <dbReference type="Proteomes" id="UP000694866"/>
    </source>
</evidence>
<dbReference type="Pfam" id="PF02949">
    <property type="entry name" value="7tm_6"/>
    <property type="match status" value="1"/>
</dbReference>
<evidence type="ECO:0000256" key="10">
    <source>
        <dbReference type="RuleBase" id="RU351113"/>
    </source>
</evidence>
<keyword evidence="5 10" id="KW-0552">Olfaction</keyword>
<keyword evidence="6 10" id="KW-1133">Transmembrane helix</keyword>
<feature type="transmembrane region" description="Helical" evidence="10">
    <location>
        <begin position="261"/>
        <end position="283"/>
    </location>
</feature>
<dbReference type="OrthoDB" id="6614360at2759"/>
<dbReference type="GO" id="GO:0004984">
    <property type="term" value="F:olfactory receptor activity"/>
    <property type="evidence" value="ECO:0007669"/>
    <property type="project" value="InterPro"/>
</dbReference>
<dbReference type="AlphaFoldDB" id="A0A9R1TYS0"/>
<evidence type="ECO:0000256" key="6">
    <source>
        <dbReference type="ARBA" id="ARBA00022989"/>
    </source>
</evidence>
<evidence type="ECO:0000256" key="8">
    <source>
        <dbReference type="ARBA" id="ARBA00023170"/>
    </source>
</evidence>
<keyword evidence="2" id="KW-1003">Cell membrane</keyword>
<sequence length="386" mass="44671">MENMLDSDYYRPTRWALKLMGQWPFQSPRRNKIFKCLTLFLITSISLPMITKFAESLNDIDVVMECVPMAGSYGTSYLKYFTWAFNHDRMKGLLLSMERDWRDLKTERDIQLLKKFSERARKMNNIYAMTIYGLLFLFLGAPAIPILMDICIPLNQSRPRIFLYQTEYWIDQNEYYYFIVLHAYLTVPVLFGPVIFFDNLFSIFISHTCGMCAILKSHLESVHIEDSTGDGESACKRLQLCADMQTNILEYVQYLESTCTLLFLLLVGMSILVITLTGMMIVIKGGEVSEIIRFASFNVGTIYHLFWSSWQGHTLIVESESIFLSVYQSEWYTLSPKAQRMLLPIMMRSANPCQITAGKCYVMSMESFGAAMRATMSFFTLLLSTR</sequence>
<dbReference type="KEGG" id="fas:105265695"/>
<keyword evidence="11" id="KW-1185">Reference proteome</keyword>
<feature type="transmembrane region" description="Helical" evidence="10">
    <location>
        <begin position="126"/>
        <end position="154"/>
    </location>
</feature>
<dbReference type="GO" id="GO:0005549">
    <property type="term" value="F:odorant binding"/>
    <property type="evidence" value="ECO:0007669"/>
    <property type="project" value="InterPro"/>
</dbReference>